<organism evidence="3">
    <name type="scientific">marine sediment metagenome</name>
    <dbReference type="NCBI Taxonomy" id="412755"/>
    <lineage>
        <taxon>unclassified sequences</taxon>
        <taxon>metagenomes</taxon>
        <taxon>ecological metagenomes</taxon>
    </lineage>
</organism>
<dbReference type="Pfam" id="PF05838">
    <property type="entry name" value="Glyco_hydro_108"/>
    <property type="match status" value="1"/>
</dbReference>
<accession>A0A0F8WRR8</accession>
<dbReference type="InterPro" id="IPR018537">
    <property type="entry name" value="Peptidoglycan-bd_3"/>
</dbReference>
<feature type="domain" description="Peptidoglycan binding" evidence="2">
    <location>
        <begin position="41"/>
        <end position="111"/>
    </location>
</feature>
<reference evidence="3" key="1">
    <citation type="journal article" date="2015" name="Nature">
        <title>Complex archaea that bridge the gap between prokaryotes and eukaryotes.</title>
        <authorList>
            <person name="Spang A."/>
            <person name="Saw J.H."/>
            <person name="Jorgensen S.L."/>
            <person name="Zaremba-Niedzwiedzka K."/>
            <person name="Martijn J."/>
            <person name="Lind A.E."/>
            <person name="van Eijk R."/>
            <person name="Schleper C."/>
            <person name="Guy L."/>
            <person name="Ettema T.J."/>
        </authorList>
    </citation>
    <scope>NUCLEOTIDE SEQUENCE</scope>
</reference>
<feature type="domain" description="TtsA-like Glycoside hydrolase family 108" evidence="1">
    <location>
        <begin position="2"/>
        <end position="34"/>
    </location>
</feature>
<dbReference type="InterPro" id="IPR008565">
    <property type="entry name" value="TtsA-like_GH18_dom"/>
</dbReference>
<sequence length="117" mass="14160">EEAFYIYHDLYWREGQCNQLPWPLSLYHFDGYVNLLPRDAGRVLQRALKIRTPELVVDGIVGPKTIAAAHSLEYNLKIRTEYLWERIRLYLRKVRANEKKLEFLPSWMWRLDKLREV</sequence>
<dbReference type="Gene3D" id="1.20.141.10">
    <property type="entry name" value="Chitosanase, subunit A, domain 1"/>
    <property type="match status" value="1"/>
</dbReference>
<protein>
    <submittedName>
        <fullName evidence="3">Uncharacterized protein</fullName>
    </submittedName>
</protein>
<evidence type="ECO:0000259" key="2">
    <source>
        <dbReference type="Pfam" id="PF09374"/>
    </source>
</evidence>
<dbReference type="EMBL" id="LAZR01067720">
    <property type="protein sequence ID" value="KKK51025.1"/>
    <property type="molecule type" value="Genomic_DNA"/>
</dbReference>
<evidence type="ECO:0000259" key="1">
    <source>
        <dbReference type="Pfam" id="PF05838"/>
    </source>
</evidence>
<dbReference type="Pfam" id="PF09374">
    <property type="entry name" value="PG_binding_3"/>
    <property type="match status" value="1"/>
</dbReference>
<dbReference type="InterPro" id="IPR023346">
    <property type="entry name" value="Lysozyme-like_dom_sf"/>
</dbReference>
<name>A0A0F8WRR8_9ZZZZ</name>
<dbReference type="AlphaFoldDB" id="A0A0F8WRR8"/>
<evidence type="ECO:0000313" key="3">
    <source>
        <dbReference type="EMBL" id="KKK51025.1"/>
    </source>
</evidence>
<gene>
    <name evidence="3" type="ORF">LCGC14_3119120</name>
</gene>
<feature type="non-terminal residue" evidence="3">
    <location>
        <position position="1"/>
    </location>
</feature>
<proteinExistence type="predicted"/>
<comment type="caution">
    <text evidence="3">The sequence shown here is derived from an EMBL/GenBank/DDBJ whole genome shotgun (WGS) entry which is preliminary data.</text>
</comment>
<dbReference type="SUPFAM" id="SSF53955">
    <property type="entry name" value="Lysozyme-like"/>
    <property type="match status" value="1"/>
</dbReference>